<evidence type="ECO:0000256" key="2">
    <source>
        <dbReference type="ARBA" id="ARBA00022801"/>
    </source>
</evidence>
<protein>
    <recommendedName>
        <fullName evidence="6">Helicase C-terminal domain-containing protein</fullName>
    </recommendedName>
</protein>
<feature type="region of interest" description="Disordered" evidence="5">
    <location>
        <begin position="1250"/>
        <end position="1276"/>
    </location>
</feature>
<keyword evidence="1" id="KW-0547">Nucleotide-binding</keyword>
<evidence type="ECO:0000313" key="8">
    <source>
        <dbReference type="Proteomes" id="UP001194580"/>
    </source>
</evidence>
<feature type="compositionally biased region" description="Polar residues" evidence="5">
    <location>
        <begin position="1261"/>
        <end position="1276"/>
    </location>
</feature>
<evidence type="ECO:0000256" key="5">
    <source>
        <dbReference type="SAM" id="MobiDB-lite"/>
    </source>
</evidence>
<dbReference type="GO" id="GO:0006281">
    <property type="term" value="P:DNA repair"/>
    <property type="evidence" value="ECO:0007669"/>
    <property type="project" value="TreeGrafter"/>
</dbReference>
<reference evidence="7" key="1">
    <citation type="journal article" date="2020" name="Fungal Divers.">
        <title>Resolving the Mortierellaceae phylogeny through synthesis of multi-gene phylogenetics and phylogenomics.</title>
        <authorList>
            <person name="Vandepol N."/>
            <person name="Liber J."/>
            <person name="Desiro A."/>
            <person name="Na H."/>
            <person name="Kennedy M."/>
            <person name="Barry K."/>
            <person name="Grigoriev I.V."/>
            <person name="Miller A.N."/>
            <person name="O'Donnell K."/>
            <person name="Stajich J.E."/>
            <person name="Bonito G."/>
        </authorList>
    </citation>
    <scope>NUCLEOTIDE SEQUENCE</scope>
    <source>
        <strain evidence="7">NRRL 28262</strain>
    </source>
</reference>
<dbReference type="InterPro" id="IPR049730">
    <property type="entry name" value="SNF2/RAD54-like_C"/>
</dbReference>
<dbReference type="PROSITE" id="PS51194">
    <property type="entry name" value="HELICASE_CTER"/>
    <property type="match status" value="1"/>
</dbReference>
<name>A0AAD4H381_9FUNG</name>
<dbReference type="Proteomes" id="UP001194580">
    <property type="component" value="Unassembled WGS sequence"/>
</dbReference>
<evidence type="ECO:0000259" key="6">
    <source>
        <dbReference type="PROSITE" id="PS51194"/>
    </source>
</evidence>
<dbReference type="GO" id="GO:0005634">
    <property type="term" value="C:nucleus"/>
    <property type="evidence" value="ECO:0007669"/>
    <property type="project" value="TreeGrafter"/>
</dbReference>
<dbReference type="GO" id="GO:0005524">
    <property type="term" value="F:ATP binding"/>
    <property type="evidence" value="ECO:0007669"/>
    <property type="project" value="UniProtKB-KW"/>
</dbReference>
<dbReference type="GO" id="GO:0008094">
    <property type="term" value="F:ATP-dependent activity, acting on DNA"/>
    <property type="evidence" value="ECO:0007669"/>
    <property type="project" value="TreeGrafter"/>
</dbReference>
<comment type="caution">
    <text evidence="7">The sequence shown here is derived from an EMBL/GenBank/DDBJ whole genome shotgun (WGS) entry which is preliminary data.</text>
</comment>
<dbReference type="Gene3D" id="3.40.50.300">
    <property type="entry name" value="P-loop containing nucleotide triphosphate hydrolases"/>
    <property type="match status" value="1"/>
</dbReference>
<dbReference type="InterPro" id="IPR000330">
    <property type="entry name" value="SNF2_N"/>
</dbReference>
<organism evidence="7 8">
    <name type="scientific">Linnemannia exigua</name>
    <dbReference type="NCBI Taxonomy" id="604196"/>
    <lineage>
        <taxon>Eukaryota</taxon>
        <taxon>Fungi</taxon>
        <taxon>Fungi incertae sedis</taxon>
        <taxon>Mucoromycota</taxon>
        <taxon>Mortierellomycotina</taxon>
        <taxon>Mortierellomycetes</taxon>
        <taxon>Mortierellales</taxon>
        <taxon>Mortierellaceae</taxon>
        <taxon>Linnemannia</taxon>
    </lineage>
</organism>
<keyword evidence="4" id="KW-0175">Coiled coil</keyword>
<dbReference type="GO" id="GO:0016787">
    <property type="term" value="F:hydrolase activity"/>
    <property type="evidence" value="ECO:0007669"/>
    <property type="project" value="UniProtKB-KW"/>
</dbReference>
<dbReference type="Pfam" id="PF00271">
    <property type="entry name" value="Helicase_C"/>
    <property type="match status" value="1"/>
</dbReference>
<dbReference type="PANTHER" id="PTHR45626:SF51">
    <property type="entry name" value="SNF2-RELATED DOMAIN-CONTAINING PROTEIN"/>
    <property type="match status" value="1"/>
</dbReference>
<feature type="coiled-coil region" evidence="4">
    <location>
        <begin position="1289"/>
        <end position="1342"/>
    </location>
</feature>
<feature type="region of interest" description="Disordered" evidence="5">
    <location>
        <begin position="1025"/>
        <end position="1100"/>
    </location>
</feature>
<dbReference type="InterPro" id="IPR027417">
    <property type="entry name" value="P-loop_NTPase"/>
</dbReference>
<dbReference type="PANTHER" id="PTHR45626">
    <property type="entry name" value="TRANSCRIPTION TERMINATION FACTOR 2-RELATED"/>
    <property type="match status" value="1"/>
</dbReference>
<gene>
    <name evidence="7" type="ORF">BGZ95_000776</name>
</gene>
<dbReference type="SUPFAM" id="SSF52540">
    <property type="entry name" value="P-loop containing nucleoside triphosphate hydrolases"/>
    <property type="match status" value="2"/>
</dbReference>
<dbReference type="EMBL" id="JAAAIL010001148">
    <property type="protein sequence ID" value="KAG0271414.1"/>
    <property type="molecule type" value="Genomic_DNA"/>
</dbReference>
<dbReference type="CDD" id="cd18793">
    <property type="entry name" value="SF2_C_SNF"/>
    <property type="match status" value="1"/>
</dbReference>
<feature type="region of interest" description="Disordered" evidence="5">
    <location>
        <begin position="571"/>
        <end position="593"/>
    </location>
</feature>
<keyword evidence="3" id="KW-0067">ATP-binding</keyword>
<feature type="compositionally biased region" description="Low complexity" evidence="5">
    <location>
        <begin position="577"/>
        <end position="586"/>
    </location>
</feature>
<feature type="domain" description="Helicase C-terminal" evidence="6">
    <location>
        <begin position="888"/>
        <end position="1050"/>
    </location>
</feature>
<evidence type="ECO:0000256" key="1">
    <source>
        <dbReference type="ARBA" id="ARBA00022741"/>
    </source>
</evidence>
<dbReference type="InterPro" id="IPR001650">
    <property type="entry name" value="Helicase_C-like"/>
</dbReference>
<accession>A0AAD4H381</accession>
<sequence>MTSTHNQHGGNQIPIGSWDITCALPPFVNSTAHFENGGNAPRFSPRPFSGSEDVSERDHMMVQALVLLRQLGILSYSEHHRASWTLNGLPQQQGIRLLIYANERRRPISYGHHSGNKHGRKAVEKAEAKKALTLVLLNMNVDPWSFHNHTMDADPTGTGKQPPTTTLFPNDTNKRLIDIYNEMPSPRGSDDPYLDQPIRMLSKATERHLQEAIERDSPRGMRTKLYQYQKNSLWKLLRRELCPDLLLDPLTITLQDMNGEPYYLDLADKDPYISRRPTTLWEDIPGGIICEDMGTGKTCLCIALILHTLHQSSRPSAEEPAALLCDLIPSTPSATSVDSDFREFVLPKGMAIPSLRDYAAATIRTKAVNYRHARDFINPDLMDLLDSSLIYYNEEISLEQNRQSRSRQQKTTDLPVEVYLSSATLVIVPANLVDQWRNEINKHTEDGALKVFTFTNSSQEFPNLRTLLQYDLVLITQGRFAREYIPGPYSVKRSFGTPTANLANLHPPPMSGIRGSTNLQQQQHLAVSDKVDLDRLSVLVESFLHLPPYTSDRCRFSKELQKPFAEHQQLFNLSRTSSNSEGSEASEGAEKARHEWSLESASSAMRLKYLMERIMVRNRPEDVELDVVLPPLRERIVLLDLEYFQVLALNCQIALIHANAVLSEREDQDYFFHPSSRKDLARVTENLKDGCFWYVGGPEYIHMVTKSLENVSEALAKHAWSGGTKYSREDYLLLLDITGHLKAALESDGWRQIVVTQEVGYYCQDIPTLVQDKHAVISSMILYATTASGSTDEDLPKQWSKDAGAHCVMLGKKISGLRNEVLKADQGMEIEHPDHSEITQQPDGLNTPVIHTAFLNNAPYPITLREVMTRERLSQATILSSTSSKLNYITSQILRHQGSEKCVVFCQSETIMYYIYEYLTLAKVRCLVYHTHRMSERERSSNITTFNTSENVSTIIMQTDLAAYGIDLSSASRVYFVSPVWKTNTLRQAIKRAHRIGQTRPVFVETLVIRDSFEEKILNRKREIDDSARQEPVESAAAYSSTPMSPLEGDFGKSSTLSPPPVYVAQGGSRNQRRKSFGKSRPGVGARTGQLAGRRQGKEMLDDGKVQDLIKNLEFITLPQAQSSCTDVGAQSSFPVINDIPHHIPTLVDYVGLLNEDESACHQDLLSKLRIPLVYPAKETEQARRQMRESHESEEVLSIVDTLPEHPQSEMQDDVLSGTRAYDRGEGEALTQSRLRLRFDVDTDMEVVEEETVDTEVLNPPRQQSIHGSRPQQQQREAFNRALSLTLPAEELAAKEERLRRNRQELNLRLAKEEIRKAQNRQRLAEQELRVAQQRLLMIEQEQRRRRGRNIGLTGSSVGTSIALDSGDDDEDLDDEVEVEELVVTKEEVKDVRLKLENIQLGASSSYTPEHARQYKQEEEDKKVKIEDRRVKHEVKTELYEDIKRPFDFKSDNNDYDSENTSEHVKVERAPIEFFELLDYSDDEDGTREDLEFKLETGLLGDETIVVLDSDTDDTTLSIAAAADGKVERGAGAGADRLNMGVDVDVDADVEIGYLPLLPRPSVKREIDSPQYQPVIDLMTEPRLKRVRF</sequence>
<keyword evidence="2" id="KW-0378">Hydrolase</keyword>
<evidence type="ECO:0000256" key="4">
    <source>
        <dbReference type="SAM" id="Coils"/>
    </source>
</evidence>
<keyword evidence="8" id="KW-1185">Reference proteome</keyword>
<dbReference type="SMART" id="SM00490">
    <property type="entry name" value="HELICc"/>
    <property type="match status" value="1"/>
</dbReference>
<evidence type="ECO:0000313" key="7">
    <source>
        <dbReference type="EMBL" id="KAG0271414.1"/>
    </source>
</evidence>
<proteinExistence type="predicted"/>
<evidence type="ECO:0000256" key="3">
    <source>
        <dbReference type="ARBA" id="ARBA00022840"/>
    </source>
</evidence>
<dbReference type="InterPro" id="IPR050628">
    <property type="entry name" value="SNF2_RAD54_helicase_TF"/>
</dbReference>
<dbReference type="Pfam" id="PF00176">
    <property type="entry name" value="SNF2-rel_dom"/>
    <property type="match status" value="1"/>
</dbReference>